<feature type="domain" description="C2H2-type" evidence="2">
    <location>
        <begin position="273"/>
        <end position="295"/>
    </location>
</feature>
<feature type="compositionally biased region" description="Basic residues" evidence="1">
    <location>
        <begin position="480"/>
        <end position="490"/>
    </location>
</feature>
<dbReference type="InterPro" id="IPR013087">
    <property type="entry name" value="Znf_C2H2_type"/>
</dbReference>
<evidence type="ECO:0000313" key="4">
    <source>
        <dbReference type="Proteomes" id="UP001175271"/>
    </source>
</evidence>
<protein>
    <recommendedName>
        <fullName evidence="2">C2H2-type domain-containing protein</fullName>
    </recommendedName>
</protein>
<comment type="caution">
    <text evidence="3">The sequence shown here is derived from an EMBL/GenBank/DDBJ whole genome shotgun (WGS) entry which is preliminary data.</text>
</comment>
<name>A0AA39HC31_9BILA</name>
<dbReference type="EMBL" id="JAUCMV010000004">
    <property type="protein sequence ID" value="KAK0402554.1"/>
    <property type="molecule type" value="Genomic_DNA"/>
</dbReference>
<keyword evidence="4" id="KW-1185">Reference proteome</keyword>
<reference evidence="3" key="1">
    <citation type="submission" date="2023-06" db="EMBL/GenBank/DDBJ databases">
        <title>Genomic analysis of the entomopathogenic nematode Steinernema hermaphroditum.</title>
        <authorList>
            <person name="Schwarz E.M."/>
            <person name="Heppert J.K."/>
            <person name="Baniya A."/>
            <person name="Schwartz H.T."/>
            <person name="Tan C.-H."/>
            <person name="Antoshechkin I."/>
            <person name="Sternberg P.W."/>
            <person name="Goodrich-Blair H."/>
            <person name="Dillman A.R."/>
        </authorList>
    </citation>
    <scope>NUCLEOTIDE SEQUENCE</scope>
    <source>
        <strain evidence="3">PS9179</strain>
        <tissue evidence="3">Whole animal</tissue>
    </source>
</reference>
<feature type="domain" description="C2H2-type" evidence="2">
    <location>
        <begin position="191"/>
        <end position="216"/>
    </location>
</feature>
<dbReference type="Proteomes" id="UP001175271">
    <property type="component" value="Unassembled WGS sequence"/>
</dbReference>
<evidence type="ECO:0000256" key="1">
    <source>
        <dbReference type="SAM" id="MobiDB-lite"/>
    </source>
</evidence>
<proteinExistence type="predicted"/>
<evidence type="ECO:0000313" key="3">
    <source>
        <dbReference type="EMBL" id="KAK0402554.1"/>
    </source>
</evidence>
<dbReference type="SMART" id="SM00355">
    <property type="entry name" value="ZnF_C2H2"/>
    <property type="match status" value="3"/>
</dbReference>
<gene>
    <name evidence="3" type="ORF">QR680_016399</name>
</gene>
<organism evidence="3 4">
    <name type="scientific">Steinernema hermaphroditum</name>
    <dbReference type="NCBI Taxonomy" id="289476"/>
    <lineage>
        <taxon>Eukaryota</taxon>
        <taxon>Metazoa</taxon>
        <taxon>Ecdysozoa</taxon>
        <taxon>Nematoda</taxon>
        <taxon>Chromadorea</taxon>
        <taxon>Rhabditida</taxon>
        <taxon>Tylenchina</taxon>
        <taxon>Panagrolaimomorpha</taxon>
        <taxon>Strongyloidoidea</taxon>
        <taxon>Steinernematidae</taxon>
        <taxon>Steinernema</taxon>
    </lineage>
</organism>
<feature type="region of interest" description="Disordered" evidence="1">
    <location>
        <begin position="339"/>
        <end position="361"/>
    </location>
</feature>
<evidence type="ECO:0000259" key="2">
    <source>
        <dbReference type="SMART" id="SM00355"/>
    </source>
</evidence>
<feature type="compositionally biased region" description="Basic and acidic residues" evidence="1">
    <location>
        <begin position="66"/>
        <end position="82"/>
    </location>
</feature>
<feature type="domain" description="C2H2-type" evidence="2">
    <location>
        <begin position="161"/>
        <end position="186"/>
    </location>
</feature>
<feature type="region of interest" description="Disordered" evidence="1">
    <location>
        <begin position="461"/>
        <end position="544"/>
    </location>
</feature>
<feature type="region of interest" description="Disordered" evidence="1">
    <location>
        <begin position="66"/>
        <end position="89"/>
    </location>
</feature>
<sequence length="544" mass="62991">MVPPSTPSSVRPLDVDTVVYNFVKRTKPELLLEMFGKNRCRELEQGDHRFDRSSFLSALEKIREDSKEEKCEAGETSERKEPSNTSKRSKVTITPELAVFDYFYERQNSQALKLLFDEEARKDYGRKVDRMGIHMPSVFRMYAYHRRLRLKHENKECTEIWKCQLCKKEFRGIGYGTLLMNHIGVHERIPIPCVIDGCEKILHYPGGLFHHLKRTHVRYVEHLTAQQFYRYKKSQKRFYKKAKKLYDKYFPPESFIRFNDTKMTCTSRDFEDPKCRECGEIVDHSIARRVHTAQHLGLVYNCVFDGCDVQLILSHLSPHYNCRMPPDGHFEGYAEPKRKSRARLKSVASEKPEKKLSRARSRSLSKLGISEFMYTDQRTFTPICVNTRSAARRRTEEQEARARYCRSPSILHSPLTARRGRSVGINMHESRSISVSAVDKRLRSKYRTSSQSSDIAVIWQSTPKQSDPVPSHSSASAHSCAKRKPKKPKRSSAVSQEGPGSKRRPSPAKTVAWSNTRVPKPKKKCDCCEHHPPPVRQRARTLPA</sequence>
<accession>A0AA39HC31</accession>
<dbReference type="AlphaFoldDB" id="A0AA39HC31"/>